<feature type="compositionally biased region" description="Basic and acidic residues" evidence="1">
    <location>
        <begin position="112"/>
        <end position="123"/>
    </location>
</feature>
<proteinExistence type="predicted"/>
<keyword evidence="2" id="KW-0812">Transmembrane</keyword>
<keyword evidence="2" id="KW-0472">Membrane</keyword>
<name>A0A7X7LTN7_9RHOO</name>
<dbReference type="Proteomes" id="UP000536534">
    <property type="component" value="Unassembled WGS sequence"/>
</dbReference>
<organism evidence="3 4">
    <name type="scientific">Thauera phenolivorans</name>
    <dbReference type="NCBI Taxonomy" id="1792543"/>
    <lineage>
        <taxon>Bacteria</taxon>
        <taxon>Pseudomonadati</taxon>
        <taxon>Pseudomonadota</taxon>
        <taxon>Betaproteobacteria</taxon>
        <taxon>Rhodocyclales</taxon>
        <taxon>Zoogloeaceae</taxon>
        <taxon>Thauera</taxon>
    </lineage>
</organism>
<dbReference type="EMBL" id="JAAYYV010000025">
    <property type="protein sequence ID" value="NLF52987.1"/>
    <property type="molecule type" value="Genomic_DNA"/>
</dbReference>
<dbReference type="AlphaFoldDB" id="A0A7X7LTN7"/>
<evidence type="ECO:0000256" key="1">
    <source>
        <dbReference type="SAM" id="MobiDB-lite"/>
    </source>
</evidence>
<gene>
    <name evidence="3" type="ORF">GX576_01020</name>
</gene>
<keyword evidence="2" id="KW-1133">Transmembrane helix</keyword>
<evidence type="ECO:0000313" key="3">
    <source>
        <dbReference type="EMBL" id="NLF52987.1"/>
    </source>
</evidence>
<protein>
    <submittedName>
        <fullName evidence="3">DUF2939 domain-containing protein</fullName>
    </submittedName>
</protein>
<feature type="region of interest" description="Disordered" evidence="1">
    <location>
        <begin position="112"/>
        <end position="142"/>
    </location>
</feature>
<dbReference type="InterPro" id="IPR021330">
    <property type="entry name" value="DUF2939"/>
</dbReference>
<evidence type="ECO:0000313" key="4">
    <source>
        <dbReference type="Proteomes" id="UP000536534"/>
    </source>
</evidence>
<feature type="compositionally biased region" description="Basic and acidic residues" evidence="1">
    <location>
        <begin position="133"/>
        <end position="142"/>
    </location>
</feature>
<reference evidence="3 4" key="1">
    <citation type="journal article" date="2020" name="Biotechnol. Biofuels">
        <title>New insights from the biogas microbiome by comprehensive genome-resolved metagenomics of nearly 1600 species originating from multiple anaerobic digesters.</title>
        <authorList>
            <person name="Campanaro S."/>
            <person name="Treu L."/>
            <person name="Rodriguez-R L.M."/>
            <person name="Kovalovszki A."/>
            <person name="Ziels R.M."/>
            <person name="Maus I."/>
            <person name="Zhu X."/>
            <person name="Kougias P.G."/>
            <person name="Basile A."/>
            <person name="Luo G."/>
            <person name="Schluter A."/>
            <person name="Konstantinidis K.T."/>
            <person name="Angelidaki I."/>
        </authorList>
    </citation>
    <scope>NUCLEOTIDE SEQUENCE [LARGE SCALE GENOMIC DNA]</scope>
    <source>
        <strain evidence="3">AS06rmzACSIP_256</strain>
    </source>
</reference>
<evidence type="ECO:0000256" key="2">
    <source>
        <dbReference type="SAM" id="Phobius"/>
    </source>
</evidence>
<comment type="caution">
    <text evidence="3">The sequence shown here is derived from an EMBL/GenBank/DDBJ whole genome shotgun (WGS) entry which is preliminary data.</text>
</comment>
<dbReference type="Pfam" id="PF11159">
    <property type="entry name" value="DUF2939"/>
    <property type="match status" value="1"/>
</dbReference>
<accession>A0A7X7LTN7</accession>
<sequence>MKLKKIVAFVAMLAIGGWYYATPYLAIAEMRRAAQDGDATGFAARVDFPAVRASLKADLQARIGGELAPELRDNPFAALGAALAGSMAGVLVDALVTPEGVAMLLRGVMPEAGERPEAGEGREPVPGQARSPRAADEDRREPAIVERGYTGWNRFEFVVAAAETPDDTVRFIMRRHGLADWKLSAIDLSER</sequence>
<feature type="transmembrane region" description="Helical" evidence="2">
    <location>
        <begin position="7"/>
        <end position="27"/>
    </location>
</feature>